<proteinExistence type="predicted"/>
<dbReference type="Pfam" id="PF00534">
    <property type="entry name" value="Glycos_transf_1"/>
    <property type="match status" value="1"/>
</dbReference>
<evidence type="ECO:0000313" key="4">
    <source>
        <dbReference type="Proteomes" id="UP000214566"/>
    </source>
</evidence>
<dbReference type="RefSeq" id="WP_222423083.1">
    <property type="nucleotide sequence ID" value="NZ_LT592171.1"/>
</dbReference>
<keyword evidence="4" id="KW-1185">Reference proteome</keyword>
<protein>
    <submittedName>
        <fullName evidence="3">Glycosyl transferase, group 1</fullName>
    </submittedName>
</protein>
<dbReference type="SUPFAM" id="SSF53756">
    <property type="entry name" value="UDP-Glycosyltransferase/glycogen phosphorylase"/>
    <property type="match status" value="1"/>
</dbReference>
<feature type="domain" description="Glycosyl transferase family 1" evidence="1">
    <location>
        <begin position="347"/>
        <end position="494"/>
    </location>
</feature>
<evidence type="ECO:0000259" key="2">
    <source>
        <dbReference type="Pfam" id="PF13439"/>
    </source>
</evidence>
<gene>
    <name evidence="3" type="ORF">THIARS_90156</name>
</gene>
<name>A0A238D9L7_THIDL</name>
<keyword evidence="3" id="KW-0808">Transferase</keyword>
<dbReference type="InterPro" id="IPR028098">
    <property type="entry name" value="Glyco_trans_4-like_N"/>
</dbReference>
<dbReference type="AlphaFoldDB" id="A0A238D9L7"/>
<dbReference type="PANTHER" id="PTHR46401:SF8">
    <property type="entry name" value="BLL6006 PROTEIN"/>
    <property type="match status" value="1"/>
</dbReference>
<organism evidence="3 4">
    <name type="scientific">Thiomonas delicata</name>
    <name type="common">Thiomonas cuprina</name>
    <dbReference type="NCBI Taxonomy" id="364030"/>
    <lineage>
        <taxon>Bacteria</taxon>
        <taxon>Pseudomonadati</taxon>
        <taxon>Pseudomonadota</taxon>
        <taxon>Betaproteobacteria</taxon>
        <taxon>Burkholderiales</taxon>
        <taxon>Thiomonas</taxon>
    </lineage>
</organism>
<accession>A0A238D9L7</accession>
<dbReference type="InterPro" id="IPR001296">
    <property type="entry name" value="Glyco_trans_1"/>
</dbReference>
<dbReference type="CDD" id="cd03809">
    <property type="entry name" value="GT4_MtfB-like"/>
    <property type="match status" value="1"/>
</dbReference>
<feature type="domain" description="Glycosyltransferase subfamily 4-like N-terminal" evidence="2">
    <location>
        <begin position="148"/>
        <end position="285"/>
    </location>
</feature>
<dbReference type="EMBL" id="FLMQ01000058">
    <property type="protein sequence ID" value="SBP90006.1"/>
    <property type="molecule type" value="Genomic_DNA"/>
</dbReference>
<dbReference type="PANTHER" id="PTHR46401">
    <property type="entry name" value="GLYCOSYLTRANSFERASE WBBK-RELATED"/>
    <property type="match status" value="1"/>
</dbReference>
<reference evidence="3 4" key="1">
    <citation type="submission" date="2016-06" db="EMBL/GenBank/DDBJ databases">
        <authorList>
            <person name="Kjaerup R.B."/>
            <person name="Dalgaard T.S."/>
            <person name="Juul-Madsen H.R."/>
        </authorList>
    </citation>
    <scope>NUCLEOTIDE SEQUENCE [LARGE SCALE GENOMIC DNA]</scope>
    <source>
        <strain evidence="3 4">DSM 16361</strain>
    </source>
</reference>
<dbReference type="Pfam" id="PF13439">
    <property type="entry name" value="Glyco_transf_4"/>
    <property type="match status" value="1"/>
</dbReference>
<evidence type="ECO:0000313" key="3">
    <source>
        <dbReference type="EMBL" id="SBP90006.1"/>
    </source>
</evidence>
<dbReference type="Proteomes" id="UP000214566">
    <property type="component" value="Unassembled WGS sequence"/>
</dbReference>
<dbReference type="GO" id="GO:0016757">
    <property type="term" value="F:glycosyltransferase activity"/>
    <property type="evidence" value="ECO:0007669"/>
    <property type="project" value="InterPro"/>
</dbReference>
<dbReference type="Gene3D" id="3.40.50.2000">
    <property type="entry name" value="Glycogen Phosphorylase B"/>
    <property type="match status" value="1"/>
</dbReference>
<sequence length="531" mass="59293">MNSDSQPSRARPEQAQAAPITDVLLDMRPALDGFYGIPQETRLLFSALAALPGLRVSGLLQLSTRRVKGGVTPGQAFSEAERVHRYSKAVVSLKSQSVTDWKESVADWVSALFHKWALRWGAWAGAAPLRLQSFETRAFRDFIWQQLFARSVPPAEREQVLRCDYRICSSPWRWMHLVGIERAGLLGKSRYPRLDTRGVDVLITQTPYPGRVSAGTALVVHYHDAIPVLMPHTISDRAFHEASHFQALAANVRDGAHFVCVSEATRRDLLSLFPEAEARAVTIHNMLPSHYHPEAVEPERVPGIVRRHLHDEYRPKGSSAKTDRNVYKLAKSFSNEAEKSAFYAQAFGPDSRFVLMVSTIEPRKNHARLIEAWEVLRDRVDPDLKLVLVGHIGWDHKAVLEGCLPWIEQGGLFMLHSVPAESMRILYQQATVTVCPSVGEGFDFSGAEAMRCGGVVAASDIPVHREVYGDAAVYFDPYDTQSVVHALQALVDADDAQPRAETLRAAGLEQSARYLPERIVPQWEAFLRGLV</sequence>
<evidence type="ECO:0000259" key="1">
    <source>
        <dbReference type="Pfam" id="PF00534"/>
    </source>
</evidence>